<reference evidence="2 3" key="1">
    <citation type="submission" date="2023-11" db="EMBL/GenBank/DDBJ databases">
        <title>Novel species in genus Nocardioides.</title>
        <authorList>
            <person name="Zhou H."/>
        </authorList>
    </citation>
    <scope>NUCLEOTIDE SEQUENCE [LARGE SCALE GENOMIC DNA]</scope>
    <source>
        <strain evidence="2 3">S-58</strain>
    </source>
</reference>
<protein>
    <submittedName>
        <fullName evidence="2">Uncharacterized protein</fullName>
    </submittedName>
</protein>
<accession>A0ABU5KCL3</accession>
<evidence type="ECO:0000313" key="2">
    <source>
        <dbReference type="EMBL" id="MDZ5662706.1"/>
    </source>
</evidence>
<proteinExistence type="predicted"/>
<evidence type="ECO:0000256" key="1">
    <source>
        <dbReference type="SAM" id="MobiDB-lite"/>
    </source>
</evidence>
<keyword evidence="3" id="KW-1185">Reference proteome</keyword>
<dbReference type="EMBL" id="JAXQPW010000004">
    <property type="protein sequence ID" value="MDZ5662706.1"/>
    <property type="molecule type" value="Genomic_DNA"/>
</dbReference>
<evidence type="ECO:0000313" key="3">
    <source>
        <dbReference type="Proteomes" id="UP001291999"/>
    </source>
</evidence>
<sequence length="134" mass="14752">MAVTFGTGCFDQGRGWEAEPRFRVATDTVELAADALLVAAERFMMVGESGTEHSEDEDFWDEEDRGPSSTAVSVDEDAAYVAADTDAWLSRRMADTMKSILVQELTRVGVSAVVTADYDPIRGIRARRWPARTS</sequence>
<comment type="caution">
    <text evidence="2">The sequence shown here is derived from an EMBL/GenBank/DDBJ whole genome shotgun (WGS) entry which is preliminary data.</text>
</comment>
<name>A0ABU5KCL3_9ACTN</name>
<organism evidence="2 3">
    <name type="scientific">Nocardioides renjunii</name>
    <dbReference type="NCBI Taxonomy" id="3095075"/>
    <lineage>
        <taxon>Bacteria</taxon>
        <taxon>Bacillati</taxon>
        <taxon>Actinomycetota</taxon>
        <taxon>Actinomycetes</taxon>
        <taxon>Propionibacteriales</taxon>
        <taxon>Nocardioidaceae</taxon>
        <taxon>Nocardioides</taxon>
    </lineage>
</organism>
<feature type="compositionally biased region" description="Acidic residues" evidence="1">
    <location>
        <begin position="54"/>
        <end position="64"/>
    </location>
</feature>
<dbReference type="RefSeq" id="WP_172270527.1">
    <property type="nucleotide sequence ID" value="NZ_JAXQPW010000004.1"/>
</dbReference>
<feature type="region of interest" description="Disordered" evidence="1">
    <location>
        <begin position="48"/>
        <end position="72"/>
    </location>
</feature>
<gene>
    <name evidence="2" type="ORF">SFC79_13105</name>
</gene>
<dbReference type="Proteomes" id="UP001291999">
    <property type="component" value="Unassembled WGS sequence"/>
</dbReference>